<gene>
    <name evidence="2" type="ORF">IW261DRAFT_1574049</name>
</gene>
<keyword evidence="1" id="KW-1133">Transmembrane helix</keyword>
<organism evidence="2 3">
    <name type="scientific">Armillaria novae-zelandiae</name>
    <dbReference type="NCBI Taxonomy" id="153914"/>
    <lineage>
        <taxon>Eukaryota</taxon>
        <taxon>Fungi</taxon>
        <taxon>Dikarya</taxon>
        <taxon>Basidiomycota</taxon>
        <taxon>Agaricomycotina</taxon>
        <taxon>Agaricomycetes</taxon>
        <taxon>Agaricomycetidae</taxon>
        <taxon>Agaricales</taxon>
        <taxon>Marasmiineae</taxon>
        <taxon>Physalacriaceae</taxon>
        <taxon>Armillaria</taxon>
    </lineage>
</organism>
<feature type="transmembrane region" description="Helical" evidence="1">
    <location>
        <begin position="20"/>
        <end position="48"/>
    </location>
</feature>
<accession>A0AA39TR26</accession>
<proteinExistence type="predicted"/>
<name>A0AA39TR26_9AGAR</name>
<keyword evidence="1" id="KW-0812">Transmembrane</keyword>
<keyword evidence="1" id="KW-0472">Membrane</keyword>
<evidence type="ECO:0000313" key="3">
    <source>
        <dbReference type="Proteomes" id="UP001175227"/>
    </source>
</evidence>
<dbReference type="AlphaFoldDB" id="A0AA39TR26"/>
<sequence>MLPFLLDKNGFRGVFGVVCTHSFIVCAAVICVAITLLTTSIPGVFVLLGRSEVVCAHVSSLPLPTQASMHLLALPQEPLSSLIHFADVDTLRALCLTEKRTLHTVARYFLRRNVTV</sequence>
<keyword evidence="3" id="KW-1185">Reference proteome</keyword>
<dbReference type="Proteomes" id="UP001175227">
    <property type="component" value="Unassembled WGS sequence"/>
</dbReference>
<reference evidence="2" key="1">
    <citation type="submission" date="2023-06" db="EMBL/GenBank/DDBJ databases">
        <authorList>
            <consortium name="Lawrence Berkeley National Laboratory"/>
            <person name="Ahrendt S."/>
            <person name="Sahu N."/>
            <person name="Indic B."/>
            <person name="Wong-Bajracharya J."/>
            <person name="Merenyi Z."/>
            <person name="Ke H.-M."/>
            <person name="Monk M."/>
            <person name="Kocsube S."/>
            <person name="Drula E."/>
            <person name="Lipzen A."/>
            <person name="Balint B."/>
            <person name="Henrissat B."/>
            <person name="Andreopoulos B."/>
            <person name="Martin F.M."/>
            <person name="Harder C.B."/>
            <person name="Rigling D."/>
            <person name="Ford K.L."/>
            <person name="Foster G.D."/>
            <person name="Pangilinan J."/>
            <person name="Papanicolaou A."/>
            <person name="Barry K."/>
            <person name="LaButti K."/>
            <person name="Viragh M."/>
            <person name="Koriabine M."/>
            <person name="Yan M."/>
            <person name="Riley R."/>
            <person name="Champramary S."/>
            <person name="Plett K.L."/>
            <person name="Tsai I.J."/>
            <person name="Slot J."/>
            <person name="Sipos G."/>
            <person name="Plett J."/>
            <person name="Nagy L.G."/>
            <person name="Grigoriev I.V."/>
        </authorList>
    </citation>
    <scope>NUCLEOTIDE SEQUENCE</scope>
    <source>
        <strain evidence="2">ICMP 16352</strain>
    </source>
</reference>
<dbReference type="EMBL" id="JAUEPR010000075">
    <property type="protein sequence ID" value="KAK0467532.1"/>
    <property type="molecule type" value="Genomic_DNA"/>
</dbReference>
<protein>
    <submittedName>
        <fullName evidence="2">Uncharacterized protein</fullName>
    </submittedName>
</protein>
<comment type="caution">
    <text evidence="2">The sequence shown here is derived from an EMBL/GenBank/DDBJ whole genome shotgun (WGS) entry which is preliminary data.</text>
</comment>
<evidence type="ECO:0000256" key="1">
    <source>
        <dbReference type="SAM" id="Phobius"/>
    </source>
</evidence>
<evidence type="ECO:0000313" key="2">
    <source>
        <dbReference type="EMBL" id="KAK0467532.1"/>
    </source>
</evidence>